<dbReference type="SUPFAM" id="SSF56519">
    <property type="entry name" value="Penicillin binding protein dimerisation domain"/>
    <property type="match status" value="1"/>
</dbReference>
<reference evidence="22" key="1">
    <citation type="journal article" date="2020" name="mSystems">
        <title>Genome- and Community-Level Interaction Insights into Carbon Utilization and Element Cycling Functions of Hydrothermarchaeota in Hydrothermal Sediment.</title>
        <authorList>
            <person name="Zhou Z."/>
            <person name="Liu Y."/>
            <person name="Xu W."/>
            <person name="Pan J."/>
            <person name="Luo Z.H."/>
            <person name="Li M."/>
        </authorList>
    </citation>
    <scope>NUCLEOTIDE SEQUENCE [LARGE SCALE GENOMIC DNA]</scope>
    <source>
        <strain evidence="22">HyVt-533</strain>
    </source>
</reference>
<keyword evidence="14 19" id="KW-1133">Transmembrane helix</keyword>
<evidence type="ECO:0000256" key="13">
    <source>
        <dbReference type="ARBA" id="ARBA00022984"/>
    </source>
</evidence>
<evidence type="ECO:0000256" key="18">
    <source>
        <dbReference type="RuleBase" id="RU361140"/>
    </source>
</evidence>
<keyword evidence="8" id="KW-0645">Protease</keyword>
<evidence type="ECO:0000256" key="6">
    <source>
        <dbReference type="ARBA" id="ARBA00022519"/>
    </source>
</evidence>
<evidence type="ECO:0000256" key="7">
    <source>
        <dbReference type="ARBA" id="ARBA00022645"/>
    </source>
</evidence>
<dbReference type="GO" id="GO:0005886">
    <property type="term" value="C:plasma membrane"/>
    <property type="evidence" value="ECO:0007669"/>
    <property type="project" value="UniProtKB-SubCell"/>
</dbReference>
<dbReference type="Pfam" id="PF03717">
    <property type="entry name" value="PBP_dimer"/>
    <property type="match status" value="1"/>
</dbReference>
<evidence type="ECO:0000313" key="22">
    <source>
        <dbReference type="EMBL" id="HHI96740.1"/>
    </source>
</evidence>
<evidence type="ECO:0000256" key="1">
    <source>
        <dbReference type="ARBA" id="ARBA00004167"/>
    </source>
</evidence>
<proteinExistence type="inferred from homology"/>
<evidence type="ECO:0000256" key="2">
    <source>
        <dbReference type="ARBA" id="ARBA00004236"/>
    </source>
</evidence>
<dbReference type="EC" id="3.5.2.6" evidence="4 18"/>
<dbReference type="Gene3D" id="3.30.1390.30">
    <property type="entry name" value="Penicillin-binding protein 2a, domain 3"/>
    <property type="match status" value="1"/>
</dbReference>
<evidence type="ECO:0000256" key="16">
    <source>
        <dbReference type="ARBA" id="ARBA00023251"/>
    </source>
</evidence>
<name>A0A7V5NYX9_9BACT</name>
<dbReference type="PANTHER" id="PTHR30627:SF2">
    <property type="entry name" value="PEPTIDOGLYCAN D,D-TRANSPEPTIDASE MRDA"/>
    <property type="match status" value="1"/>
</dbReference>
<dbReference type="InterPro" id="IPR002137">
    <property type="entry name" value="Beta-lactam_class-D_AS"/>
</dbReference>
<dbReference type="GO" id="GO:0008800">
    <property type="term" value="F:beta-lactamase activity"/>
    <property type="evidence" value="ECO:0007669"/>
    <property type="project" value="UniProtKB-UniRule"/>
</dbReference>
<keyword evidence="16 18" id="KW-0046">Antibiotic resistance</keyword>
<protein>
    <recommendedName>
        <fullName evidence="4 18">Beta-lactamase</fullName>
        <ecNumber evidence="4 18">3.5.2.6</ecNumber>
    </recommendedName>
</protein>
<keyword evidence="9 19" id="KW-0812">Transmembrane</keyword>
<accession>A0A7V5NYX9</accession>
<keyword evidence="13" id="KW-0573">Peptidoglycan synthesis</keyword>
<dbReference type="SUPFAM" id="SSF56601">
    <property type="entry name" value="beta-lactamase/transpeptidase-like"/>
    <property type="match status" value="1"/>
</dbReference>
<keyword evidence="17" id="KW-0961">Cell wall biogenesis/degradation</keyword>
<dbReference type="GO" id="GO:0009002">
    <property type="term" value="F:serine-type D-Ala-D-Ala carboxypeptidase activity"/>
    <property type="evidence" value="ECO:0007669"/>
    <property type="project" value="InterPro"/>
</dbReference>
<keyword evidence="12" id="KW-0133">Cell shape</keyword>
<evidence type="ECO:0000256" key="9">
    <source>
        <dbReference type="ARBA" id="ARBA00022692"/>
    </source>
</evidence>
<dbReference type="EMBL" id="DROK01000078">
    <property type="protein sequence ID" value="HHI96740.1"/>
    <property type="molecule type" value="Genomic_DNA"/>
</dbReference>
<dbReference type="GO" id="GO:0046677">
    <property type="term" value="P:response to antibiotic"/>
    <property type="evidence" value="ECO:0007669"/>
    <property type="project" value="UniProtKB-UniRule"/>
</dbReference>
<dbReference type="GO" id="GO:0008360">
    <property type="term" value="P:regulation of cell shape"/>
    <property type="evidence" value="ECO:0007669"/>
    <property type="project" value="UniProtKB-KW"/>
</dbReference>
<dbReference type="Proteomes" id="UP000886101">
    <property type="component" value="Unassembled WGS sequence"/>
</dbReference>
<dbReference type="Pfam" id="PF00905">
    <property type="entry name" value="Transpeptidase"/>
    <property type="match status" value="1"/>
</dbReference>
<dbReference type="Gene3D" id="3.90.1310.10">
    <property type="entry name" value="Penicillin-binding protein 2a (Domain 2)"/>
    <property type="match status" value="1"/>
</dbReference>
<keyword evidence="15 19" id="KW-0472">Membrane</keyword>
<keyword evidence="7" id="KW-0121">Carboxypeptidase</keyword>
<dbReference type="GO" id="GO:0017001">
    <property type="term" value="P:antibiotic catabolic process"/>
    <property type="evidence" value="ECO:0007669"/>
    <property type="project" value="InterPro"/>
</dbReference>
<dbReference type="GO" id="GO:0009252">
    <property type="term" value="P:peptidoglycan biosynthetic process"/>
    <property type="evidence" value="ECO:0007669"/>
    <property type="project" value="UniProtKB-KW"/>
</dbReference>
<evidence type="ECO:0000256" key="5">
    <source>
        <dbReference type="ARBA" id="ARBA00022475"/>
    </source>
</evidence>
<evidence type="ECO:0000259" key="21">
    <source>
        <dbReference type="Pfam" id="PF03717"/>
    </source>
</evidence>
<comment type="catalytic activity">
    <reaction evidence="18">
        <text>a beta-lactam + H2O = a substituted beta-amino acid</text>
        <dbReference type="Rhea" id="RHEA:20401"/>
        <dbReference type="ChEBI" id="CHEBI:15377"/>
        <dbReference type="ChEBI" id="CHEBI:35627"/>
        <dbReference type="ChEBI" id="CHEBI:140347"/>
        <dbReference type="EC" id="3.5.2.6"/>
    </reaction>
</comment>
<dbReference type="PROSITE" id="PS00337">
    <property type="entry name" value="BETA_LACTAMASE_D"/>
    <property type="match status" value="1"/>
</dbReference>
<evidence type="ECO:0000256" key="11">
    <source>
        <dbReference type="ARBA" id="ARBA00022801"/>
    </source>
</evidence>
<dbReference type="InterPro" id="IPR001460">
    <property type="entry name" value="PCN-bd_Tpept"/>
</dbReference>
<dbReference type="InterPro" id="IPR005311">
    <property type="entry name" value="PBP_dimer"/>
</dbReference>
<keyword evidence="5" id="KW-1003">Cell membrane</keyword>
<dbReference type="Gene3D" id="3.40.710.10">
    <property type="entry name" value="DD-peptidase/beta-lactamase superfamily"/>
    <property type="match status" value="1"/>
</dbReference>
<dbReference type="GO" id="GO:0071555">
    <property type="term" value="P:cell wall organization"/>
    <property type="evidence" value="ECO:0007669"/>
    <property type="project" value="UniProtKB-KW"/>
</dbReference>
<dbReference type="GO" id="GO:0006508">
    <property type="term" value="P:proteolysis"/>
    <property type="evidence" value="ECO:0007669"/>
    <property type="project" value="UniProtKB-KW"/>
</dbReference>
<gene>
    <name evidence="22" type="primary">mrdA</name>
    <name evidence="22" type="ORF">ENJ96_02710</name>
</gene>
<evidence type="ECO:0000256" key="3">
    <source>
        <dbReference type="ARBA" id="ARBA00007898"/>
    </source>
</evidence>
<organism evidence="22">
    <name type="scientific">Thermodesulfatator atlanticus</name>
    <dbReference type="NCBI Taxonomy" id="501497"/>
    <lineage>
        <taxon>Bacteria</taxon>
        <taxon>Pseudomonadati</taxon>
        <taxon>Thermodesulfobacteriota</taxon>
        <taxon>Thermodesulfobacteria</taxon>
        <taxon>Thermodesulfobacteriales</taxon>
        <taxon>Thermodesulfatatoraceae</taxon>
        <taxon>Thermodesulfatator</taxon>
    </lineage>
</organism>
<keyword evidence="6" id="KW-0997">Cell inner membrane</keyword>
<dbReference type="AlphaFoldDB" id="A0A7V5NYX9"/>
<feature type="domain" description="Penicillin-binding protein dimerisation" evidence="21">
    <location>
        <begin position="66"/>
        <end position="237"/>
    </location>
</feature>
<dbReference type="InterPro" id="IPR012338">
    <property type="entry name" value="Beta-lactam/transpept-like"/>
</dbReference>
<sequence length="614" mass="68253">MFSRYQLKRTKADIDELFVQRLRWITVFLFLAFLGLWLKLLFLQIIKGPYYRELARKRSLKVITLAAPRGNIYDRRGLLLAGNTPSFSLFVDPGTVKGPQGDKVLKRLAELLGEEFPGLKQRYLVLRRGSLGNPVLLKEDLDRDLVAKIAARRFFLPGVEIRVEPKRYYPLGEAGFHLLGYVSRINASELKRLASSGFEASDFLGRAGVEAQFEQYLRGKKGRRLVEVDARGRIRRVVAEEAPQIGKSLVLTVDSVFERKLYALLSGRSGAMVLLDPRDGRLLALVSAPGLNPARFLEGFSHEEWRKINRDVKHPLLNKALLPYHPGSTFKLVTALAALEKGVITPQKVIFCPGYYRLGRRLFRCWRPGGHGKVSLVEAIEVSCDTYFYQLGEAVGIDTLSQVARACGFGRPTGLGMPGEKAGLVPDRAWKLRVFKVPWQKGETLNVAIGQGALTVTPLQLAKFLAALVNGGHLFKPWYVQQILDAYGEVWREEGPVEEGKLPATAQTLRWLKKGLVAAVNGEHGTGRAARLKKITVGGKTGTAQVVGMKKRIKSEKLPYLKRDHAWFMAFAPAEKPEIVLVVFVEHGGHGGSAAAPLAGKFLRFYFEGQGSSS</sequence>
<evidence type="ECO:0000256" key="8">
    <source>
        <dbReference type="ARBA" id="ARBA00022670"/>
    </source>
</evidence>
<comment type="similarity">
    <text evidence="3 18">Belongs to the class-D beta-lactamase family.</text>
</comment>
<dbReference type="InterPro" id="IPR036138">
    <property type="entry name" value="PBP_dimer_sf"/>
</dbReference>
<keyword evidence="11 18" id="KW-0378">Hydrolase</keyword>
<dbReference type="InterPro" id="IPR017790">
    <property type="entry name" value="Penicillin-binding_protein_2"/>
</dbReference>
<comment type="subcellular location">
    <subcellularLocation>
        <location evidence="2">Cell membrane</location>
    </subcellularLocation>
    <subcellularLocation>
        <location evidence="1">Membrane</location>
        <topology evidence="1">Single-pass membrane protein</topology>
    </subcellularLocation>
</comment>
<dbReference type="GO" id="GO:0071972">
    <property type="term" value="F:peptidoglycan L,D-transpeptidase activity"/>
    <property type="evidence" value="ECO:0007669"/>
    <property type="project" value="TreeGrafter"/>
</dbReference>
<evidence type="ECO:0000256" key="14">
    <source>
        <dbReference type="ARBA" id="ARBA00022989"/>
    </source>
</evidence>
<feature type="domain" description="Penicillin-binding protein transpeptidase" evidence="20">
    <location>
        <begin position="270"/>
        <end position="603"/>
    </location>
</feature>
<evidence type="ECO:0000256" key="10">
    <source>
        <dbReference type="ARBA" id="ARBA00022729"/>
    </source>
</evidence>
<dbReference type="PANTHER" id="PTHR30627">
    <property type="entry name" value="PEPTIDOGLYCAN D,D-TRANSPEPTIDASE"/>
    <property type="match status" value="1"/>
</dbReference>
<dbReference type="FunFam" id="3.40.710.10:FF:000024">
    <property type="entry name" value="Penicillin-binding protein 2"/>
    <property type="match status" value="1"/>
</dbReference>
<dbReference type="GO" id="GO:0008658">
    <property type="term" value="F:penicillin binding"/>
    <property type="evidence" value="ECO:0007669"/>
    <property type="project" value="InterPro"/>
</dbReference>
<evidence type="ECO:0000256" key="4">
    <source>
        <dbReference type="ARBA" id="ARBA00012865"/>
    </source>
</evidence>
<feature type="transmembrane region" description="Helical" evidence="19">
    <location>
        <begin position="21"/>
        <end position="42"/>
    </location>
</feature>
<comment type="caution">
    <text evidence="22">The sequence shown here is derived from an EMBL/GenBank/DDBJ whole genome shotgun (WGS) entry which is preliminary data.</text>
</comment>
<evidence type="ECO:0000256" key="12">
    <source>
        <dbReference type="ARBA" id="ARBA00022960"/>
    </source>
</evidence>
<dbReference type="NCBIfam" id="TIGR03423">
    <property type="entry name" value="pbp2_mrdA"/>
    <property type="match status" value="1"/>
</dbReference>
<keyword evidence="10" id="KW-0732">Signal</keyword>
<evidence type="ECO:0000259" key="20">
    <source>
        <dbReference type="Pfam" id="PF00905"/>
    </source>
</evidence>
<evidence type="ECO:0000256" key="15">
    <source>
        <dbReference type="ARBA" id="ARBA00023136"/>
    </source>
</evidence>
<evidence type="ECO:0000256" key="19">
    <source>
        <dbReference type="SAM" id="Phobius"/>
    </source>
</evidence>
<evidence type="ECO:0000256" key="17">
    <source>
        <dbReference type="ARBA" id="ARBA00023316"/>
    </source>
</evidence>
<dbReference type="InterPro" id="IPR050515">
    <property type="entry name" value="Beta-lactam/transpept"/>
</dbReference>